<dbReference type="Proteomes" id="UP000241444">
    <property type="component" value="Unassembled WGS sequence"/>
</dbReference>
<dbReference type="RefSeq" id="WP_106711224.1">
    <property type="nucleotide sequence ID" value="NZ_PGGO01000007.1"/>
</dbReference>
<accession>A0A2P7BR00</accession>
<reference evidence="3" key="1">
    <citation type="submission" date="2017-11" db="EMBL/GenBank/DDBJ databases">
        <authorList>
            <person name="Kuznetsova I."/>
            <person name="Sazanova A."/>
            <person name="Chirak E."/>
            <person name="Safronova V."/>
            <person name="Willems A."/>
        </authorList>
    </citation>
    <scope>NUCLEOTIDE SEQUENCE [LARGE SCALE GENOMIC DNA]</scope>
    <source>
        <strain evidence="3">STM 196</strain>
    </source>
</reference>
<dbReference type="AlphaFoldDB" id="A0A2P7BR00"/>
<evidence type="ECO:0000259" key="1">
    <source>
        <dbReference type="Pfam" id="PF08239"/>
    </source>
</evidence>
<name>A0A2P7BR00_9HYPH</name>
<proteinExistence type="predicted"/>
<evidence type="ECO:0000313" key="3">
    <source>
        <dbReference type="Proteomes" id="UP000241444"/>
    </source>
</evidence>
<keyword evidence="3" id="KW-1185">Reference proteome</keyword>
<sequence>MTSDRNCNPSYRAGTTYGRVATLAPELRVNVLTCQSNWCRIGYQGMRGWLSANYLERSVAVGPTIVVRPTVVVRPPYCGRPPYRPRPPYYRPRPTCRIAPGYPCR</sequence>
<protein>
    <submittedName>
        <fullName evidence="2">Ligand-binding protein SH3</fullName>
    </submittedName>
</protein>
<dbReference type="EMBL" id="PGGO01000007">
    <property type="protein sequence ID" value="PSH68884.1"/>
    <property type="molecule type" value="Genomic_DNA"/>
</dbReference>
<organism evidence="2 3">
    <name type="scientific">Phyllobacterium brassicacearum</name>
    <dbReference type="NCBI Taxonomy" id="314235"/>
    <lineage>
        <taxon>Bacteria</taxon>
        <taxon>Pseudomonadati</taxon>
        <taxon>Pseudomonadota</taxon>
        <taxon>Alphaproteobacteria</taxon>
        <taxon>Hyphomicrobiales</taxon>
        <taxon>Phyllobacteriaceae</taxon>
        <taxon>Phyllobacterium</taxon>
    </lineage>
</organism>
<dbReference type="OrthoDB" id="8457065at2"/>
<dbReference type="Pfam" id="PF08239">
    <property type="entry name" value="SH3_3"/>
    <property type="match status" value="1"/>
</dbReference>
<dbReference type="InterPro" id="IPR003646">
    <property type="entry name" value="SH3-like_bac-type"/>
</dbReference>
<evidence type="ECO:0000313" key="2">
    <source>
        <dbReference type="EMBL" id="PSH68884.1"/>
    </source>
</evidence>
<feature type="domain" description="SH3b" evidence="1">
    <location>
        <begin position="13"/>
        <end position="56"/>
    </location>
</feature>
<gene>
    <name evidence="2" type="ORF">CU102_11465</name>
</gene>
<dbReference type="Gene3D" id="2.30.30.40">
    <property type="entry name" value="SH3 Domains"/>
    <property type="match status" value="1"/>
</dbReference>
<comment type="caution">
    <text evidence="2">The sequence shown here is derived from an EMBL/GenBank/DDBJ whole genome shotgun (WGS) entry which is preliminary data.</text>
</comment>